<reference evidence="1" key="1">
    <citation type="submission" date="2017-05" db="UniProtKB">
        <authorList>
            <consortium name="EnsemblMetazoa"/>
        </authorList>
    </citation>
    <scope>IDENTIFICATION</scope>
</reference>
<organism evidence="1">
    <name type="scientific">Amphimedon queenslandica</name>
    <name type="common">Sponge</name>
    <dbReference type="NCBI Taxonomy" id="400682"/>
    <lineage>
        <taxon>Eukaryota</taxon>
        <taxon>Metazoa</taxon>
        <taxon>Porifera</taxon>
        <taxon>Demospongiae</taxon>
        <taxon>Heteroscleromorpha</taxon>
        <taxon>Haplosclerida</taxon>
        <taxon>Niphatidae</taxon>
        <taxon>Amphimedon</taxon>
    </lineage>
</organism>
<evidence type="ECO:0008006" key="2">
    <source>
        <dbReference type="Google" id="ProtNLM"/>
    </source>
</evidence>
<dbReference type="Gene3D" id="3.30.70.2330">
    <property type="match status" value="1"/>
</dbReference>
<proteinExistence type="predicted"/>
<name>A0A1X7TX07_AMPQE</name>
<evidence type="ECO:0000313" key="1">
    <source>
        <dbReference type="EnsemblMetazoa" id="Aqu2.1.19828_001"/>
    </source>
</evidence>
<protein>
    <recommendedName>
        <fullName evidence="2">HIRAN domain-containing protein</fullName>
    </recommendedName>
</protein>
<dbReference type="EnsemblMetazoa" id="Aqu2.1.19828_001">
    <property type="protein sequence ID" value="Aqu2.1.19828_001"/>
    <property type="gene ID" value="Aqu2.1.19828"/>
</dbReference>
<sequence length="143" mass="15871">MFSFVYDSVIRGHHIYKEIWIPLLGEILSCEVEPGNIFDPYAVAIKRSCIYGDNATVGHVPRKISAVCCMFLRRGTINCNVTGARKHSTDLVQGGLEVPCTLTFTGMKQDIEKVKNLLECAPSVDYPLPVPAIKRSTSHISNF</sequence>
<accession>A0A1X7TX07</accession>
<dbReference type="InParanoid" id="A0A1X7TX07"/>
<dbReference type="AlphaFoldDB" id="A0A1X7TX07"/>